<dbReference type="Gene3D" id="2.130.10.10">
    <property type="entry name" value="YVTN repeat-like/Quinoprotein amine dehydrogenase"/>
    <property type="match status" value="2"/>
</dbReference>
<dbReference type="PANTHER" id="PTHR34512:SF30">
    <property type="entry name" value="OUTER MEMBRANE PROTEIN ASSEMBLY FACTOR BAMB"/>
    <property type="match status" value="1"/>
</dbReference>
<dbReference type="AlphaFoldDB" id="A0A9P1FPW4"/>
<comment type="caution">
    <text evidence="3">The sequence shown here is derived from an EMBL/GenBank/DDBJ whole genome shotgun (WGS) entry which is preliminary data.</text>
</comment>
<name>A0A9P1FPW4_9DINO</name>
<dbReference type="InterPro" id="IPR015943">
    <property type="entry name" value="WD40/YVTN_repeat-like_dom_sf"/>
</dbReference>
<evidence type="ECO:0000313" key="5">
    <source>
        <dbReference type="EMBL" id="CAL4772501.1"/>
    </source>
</evidence>
<dbReference type="Proteomes" id="UP001152797">
    <property type="component" value="Unassembled WGS sequence"/>
</dbReference>
<feature type="chain" id="PRO_5043272115" evidence="1">
    <location>
        <begin position="20"/>
        <end position="472"/>
    </location>
</feature>
<feature type="domain" description="Pyrrolo-quinoline quinone repeat" evidence="2">
    <location>
        <begin position="76"/>
        <end position="161"/>
    </location>
</feature>
<accession>A0A9P1FPW4</accession>
<dbReference type="InterPro" id="IPR018247">
    <property type="entry name" value="EF_Hand_1_Ca_BS"/>
</dbReference>
<evidence type="ECO:0000313" key="4">
    <source>
        <dbReference type="EMBL" id="CAL1138564.1"/>
    </source>
</evidence>
<dbReference type="InterPro" id="IPR018391">
    <property type="entry name" value="PQQ_b-propeller_rpt"/>
</dbReference>
<dbReference type="PROSITE" id="PS00018">
    <property type="entry name" value="EF_HAND_1"/>
    <property type="match status" value="1"/>
</dbReference>
<evidence type="ECO:0000256" key="1">
    <source>
        <dbReference type="SAM" id="SignalP"/>
    </source>
</evidence>
<protein>
    <submittedName>
        <fullName evidence="5">Polyvinylalcohol dehydrogenase</fullName>
    </submittedName>
</protein>
<dbReference type="InterPro" id="IPR011047">
    <property type="entry name" value="Quinoprotein_ADH-like_sf"/>
</dbReference>
<reference evidence="4" key="2">
    <citation type="submission" date="2024-04" db="EMBL/GenBank/DDBJ databases">
        <authorList>
            <person name="Chen Y."/>
            <person name="Shah S."/>
            <person name="Dougan E. K."/>
            <person name="Thang M."/>
            <person name="Chan C."/>
        </authorList>
    </citation>
    <scope>NUCLEOTIDE SEQUENCE [LARGE SCALE GENOMIC DNA]</scope>
</reference>
<dbReference type="EMBL" id="CAMXCT030000968">
    <property type="protein sequence ID" value="CAL4772501.1"/>
    <property type="molecule type" value="Genomic_DNA"/>
</dbReference>
<keyword evidence="6" id="KW-1185">Reference proteome</keyword>
<dbReference type="OrthoDB" id="406743at2759"/>
<dbReference type="EMBL" id="CAMXCT020000968">
    <property type="protein sequence ID" value="CAL1138564.1"/>
    <property type="molecule type" value="Genomic_DNA"/>
</dbReference>
<dbReference type="InterPro" id="IPR002372">
    <property type="entry name" value="PQQ_rpt_dom"/>
</dbReference>
<gene>
    <name evidence="3" type="ORF">C1SCF055_LOCUS12665</name>
</gene>
<dbReference type="EMBL" id="CAMXCT010000968">
    <property type="protein sequence ID" value="CAI3985189.1"/>
    <property type="molecule type" value="Genomic_DNA"/>
</dbReference>
<evidence type="ECO:0000313" key="3">
    <source>
        <dbReference type="EMBL" id="CAI3985189.1"/>
    </source>
</evidence>
<dbReference type="Pfam" id="PF13360">
    <property type="entry name" value="PQQ_2"/>
    <property type="match status" value="2"/>
</dbReference>
<proteinExistence type="predicted"/>
<organism evidence="3">
    <name type="scientific">Cladocopium goreaui</name>
    <dbReference type="NCBI Taxonomy" id="2562237"/>
    <lineage>
        <taxon>Eukaryota</taxon>
        <taxon>Sar</taxon>
        <taxon>Alveolata</taxon>
        <taxon>Dinophyceae</taxon>
        <taxon>Suessiales</taxon>
        <taxon>Symbiodiniaceae</taxon>
        <taxon>Cladocopium</taxon>
    </lineage>
</organism>
<evidence type="ECO:0000259" key="2">
    <source>
        <dbReference type="Pfam" id="PF13360"/>
    </source>
</evidence>
<keyword evidence="1" id="KW-0732">Signal</keyword>
<reference evidence="3" key="1">
    <citation type="submission" date="2022-10" db="EMBL/GenBank/DDBJ databases">
        <authorList>
            <person name="Chen Y."/>
            <person name="Dougan E. K."/>
            <person name="Chan C."/>
            <person name="Rhodes N."/>
            <person name="Thang M."/>
        </authorList>
    </citation>
    <scope>NUCLEOTIDE SEQUENCE</scope>
</reference>
<feature type="domain" description="Pyrrolo-quinoline quinone repeat" evidence="2">
    <location>
        <begin position="193"/>
        <end position="316"/>
    </location>
</feature>
<dbReference type="SUPFAM" id="SSF50998">
    <property type="entry name" value="Quinoprotein alcohol dehydrogenase-like"/>
    <property type="match status" value="2"/>
</dbReference>
<evidence type="ECO:0000313" key="6">
    <source>
        <dbReference type="Proteomes" id="UP001152797"/>
    </source>
</evidence>
<dbReference type="SMART" id="SM00564">
    <property type="entry name" value="PQQ"/>
    <property type="match status" value="6"/>
</dbReference>
<dbReference type="PANTHER" id="PTHR34512">
    <property type="entry name" value="CELL SURFACE PROTEIN"/>
    <property type="match status" value="1"/>
</dbReference>
<sequence>MRCAELGLIFCSFVVDVVSHRLAEDTLEVVGTSLIQRSLSLQKAHPWIGKNGDVLRQGSTVAVAATHLRKGAAWNWTAPLRGLVRASPVIDAEGSIYLSSINGVIYKFNQHGKELWQTNTGRGLPGNPVLYENSLFAVQDDCTFLALDPSNGKERWRAKGGDVFGPDTPSIIAEGARVFTACCDASEESNIGGATYVVAMDASNGQKLWTMRPENKVYNFLASVVDDSLLFADLAGGVYRLATSDGKVIWSHSAPEHASLGTGGLTTAPNGIAYVTTNTKDPSIGASRGVLSAYFITDGKLLWQKSLPLSANSGAAIGQKSPNTYFVTVALGPNPALPLPFPPKAFLDIEPLSPSTKDGLKPGKAMTFDAGSGEVLWSFDFPDWHGVAAGDSVDHLCLPDSFANPSIGGDGSVYIAGESGVIYRLKDSNGDGKIDPDEVDSFDTKNAFQGAPALSDGIVAAAPCNGLFVFLE</sequence>
<feature type="signal peptide" evidence="1">
    <location>
        <begin position="1"/>
        <end position="19"/>
    </location>
</feature>